<organism evidence="1">
    <name type="scientific">uncultured bacterium</name>
    <name type="common">gcode 4</name>
    <dbReference type="NCBI Taxonomy" id="1234023"/>
    <lineage>
        <taxon>Bacteria</taxon>
        <taxon>environmental samples</taxon>
    </lineage>
</organism>
<protein>
    <submittedName>
        <fullName evidence="1">Uncharacterized protein</fullName>
    </submittedName>
</protein>
<accession>K2G7G9</accession>
<proteinExistence type="predicted"/>
<gene>
    <name evidence="1" type="ORF">ACD_2C00005G0007</name>
</gene>
<reference evidence="1" key="1">
    <citation type="journal article" date="2012" name="Science">
        <title>Fermentation, hydrogen, and sulfur metabolism in multiple uncultivated bacterial phyla.</title>
        <authorList>
            <person name="Wrighton K.C."/>
            <person name="Thomas B.C."/>
            <person name="Sharon I."/>
            <person name="Miller C.S."/>
            <person name="Castelle C.J."/>
            <person name="VerBerkmoes N.C."/>
            <person name="Wilkins M.J."/>
            <person name="Hettich R.L."/>
            <person name="Lipton M.S."/>
            <person name="Williams K.H."/>
            <person name="Long P.E."/>
            <person name="Banfield J.F."/>
        </authorList>
    </citation>
    <scope>NUCLEOTIDE SEQUENCE [LARGE SCALE GENOMIC DNA]</scope>
</reference>
<dbReference type="EMBL" id="AMFJ01000005">
    <property type="protein sequence ID" value="EKE30332.1"/>
    <property type="molecule type" value="Genomic_DNA"/>
</dbReference>
<comment type="caution">
    <text evidence="1">The sequence shown here is derived from an EMBL/GenBank/DDBJ whole genome shotgun (WGS) entry which is preliminary data.</text>
</comment>
<name>K2G7G9_9BACT</name>
<evidence type="ECO:0000313" key="1">
    <source>
        <dbReference type="EMBL" id="EKE30332.1"/>
    </source>
</evidence>
<dbReference type="AlphaFoldDB" id="K2G7G9"/>
<sequence length="65" mass="7784">MTNKLKVLRIIEKWTFAWYEIKRDWRIEEVVISVCSKVSDCVETKWFFDFATDCVSCKANCNLQD</sequence>